<sequence>MPVTIKVANHPASPVSPGVLRGENSRRRGPAPQTNTEPAAKLTSHRVLTKLAHKDAAKIGPLLTTSLGPQTSLTDDTLKNLNLVVKDHGLVRAAYEAYSSHHHLVLRPDDVWLAILVQFSYYVNAHTEELRSSFVAHEGKKGLVLRDPGQPDMGAVCRAMTDLIDENLTDKTLRKWILPSFSTTTQTDEVVASIVMMGTLKGYFDYVFDMTCCGIPSVTLLGEQADWEDLLARIEKLNEYGKEPTTFCNLLRPIVQNMVRTFVASPDDNDDVVDFWGRIIDRQIGSGMDSLTGWMVAFCYWDIEGKTLHRGQGMGKDRLEFSRVPTAFVTAPVTYIYTSGSGADTAIETELLAGFAGFEATVAPDAVVTLPERLILPKAAPNPDDDDDFYDEDFRTGFCTFQPPAESGNDRPLDTLRPLSAWWMYELKDTVTGKSKDKQSAGQFYEKKIKDWKGQVSTLYPTEDGYIVEDGLPKY</sequence>
<evidence type="ECO:0000256" key="1">
    <source>
        <dbReference type="SAM" id="MobiDB-lite"/>
    </source>
</evidence>
<dbReference type="InterPro" id="IPR025533">
    <property type="entry name" value="DUF4419"/>
</dbReference>
<dbReference type="EMBL" id="CAWUHD010000117">
    <property type="protein sequence ID" value="CAK7232990.1"/>
    <property type="molecule type" value="Genomic_DNA"/>
</dbReference>
<organism evidence="2 3">
    <name type="scientific">Sporothrix eucalyptigena</name>
    <dbReference type="NCBI Taxonomy" id="1812306"/>
    <lineage>
        <taxon>Eukaryota</taxon>
        <taxon>Fungi</taxon>
        <taxon>Dikarya</taxon>
        <taxon>Ascomycota</taxon>
        <taxon>Pezizomycotina</taxon>
        <taxon>Sordariomycetes</taxon>
        <taxon>Sordariomycetidae</taxon>
        <taxon>Ophiostomatales</taxon>
        <taxon>Ophiostomataceae</taxon>
        <taxon>Sporothrix</taxon>
    </lineage>
</organism>
<name>A0ABP0CLR2_9PEZI</name>
<protein>
    <recommendedName>
        <fullName evidence="4">DUF4419 domain-containing protein</fullName>
    </recommendedName>
</protein>
<dbReference type="Pfam" id="PF14388">
    <property type="entry name" value="DUF4419"/>
    <property type="match status" value="1"/>
</dbReference>
<dbReference type="PANTHER" id="PTHR31252">
    <property type="entry name" value="DUF4419 DOMAIN-CONTAINING PROTEIN"/>
    <property type="match status" value="1"/>
</dbReference>
<proteinExistence type="predicted"/>
<evidence type="ECO:0008006" key="4">
    <source>
        <dbReference type="Google" id="ProtNLM"/>
    </source>
</evidence>
<dbReference type="Proteomes" id="UP001642482">
    <property type="component" value="Unassembled WGS sequence"/>
</dbReference>
<dbReference type="PANTHER" id="PTHR31252:SF11">
    <property type="entry name" value="DUF4419 DOMAIN-CONTAINING PROTEIN"/>
    <property type="match status" value="1"/>
</dbReference>
<feature type="region of interest" description="Disordered" evidence="1">
    <location>
        <begin position="1"/>
        <end position="41"/>
    </location>
</feature>
<evidence type="ECO:0000313" key="2">
    <source>
        <dbReference type="EMBL" id="CAK7232990.1"/>
    </source>
</evidence>
<reference evidence="2 3" key="1">
    <citation type="submission" date="2024-01" db="EMBL/GenBank/DDBJ databases">
        <authorList>
            <person name="Allen C."/>
            <person name="Tagirdzhanova G."/>
        </authorList>
    </citation>
    <scope>NUCLEOTIDE SEQUENCE [LARGE SCALE GENOMIC DNA]</scope>
</reference>
<evidence type="ECO:0000313" key="3">
    <source>
        <dbReference type="Proteomes" id="UP001642482"/>
    </source>
</evidence>
<gene>
    <name evidence="2" type="ORF">SEUCBS140593_008450</name>
</gene>
<accession>A0ABP0CLR2</accession>
<keyword evidence="3" id="KW-1185">Reference proteome</keyword>
<comment type="caution">
    <text evidence="2">The sequence shown here is derived from an EMBL/GenBank/DDBJ whole genome shotgun (WGS) entry which is preliminary data.</text>
</comment>